<name>A0ABW7GJZ3_9BURK</name>
<organism evidence="2 3">
    <name type="scientific">Pelomonas lactea</name>
    <dbReference type="NCBI Taxonomy" id="3299030"/>
    <lineage>
        <taxon>Bacteria</taxon>
        <taxon>Pseudomonadati</taxon>
        <taxon>Pseudomonadota</taxon>
        <taxon>Betaproteobacteria</taxon>
        <taxon>Burkholderiales</taxon>
        <taxon>Sphaerotilaceae</taxon>
        <taxon>Roseateles</taxon>
    </lineage>
</organism>
<accession>A0ABW7GJZ3</accession>
<evidence type="ECO:0000313" key="2">
    <source>
        <dbReference type="EMBL" id="MFG6462277.1"/>
    </source>
</evidence>
<sequence length="47" mass="5149">MKRRHVTPTRTLRGRLRHFAASVAMRPATLLLVGLVSAAIAIAWGQP</sequence>
<proteinExistence type="predicted"/>
<reference evidence="2 3" key="1">
    <citation type="submission" date="2024-08" db="EMBL/GenBank/DDBJ databases">
        <authorList>
            <person name="Lu H."/>
        </authorList>
    </citation>
    <scope>NUCLEOTIDE SEQUENCE [LARGE SCALE GENOMIC DNA]</scope>
    <source>
        <strain evidence="2 3">DXS20W</strain>
    </source>
</reference>
<evidence type="ECO:0000256" key="1">
    <source>
        <dbReference type="SAM" id="Phobius"/>
    </source>
</evidence>
<feature type="transmembrane region" description="Helical" evidence="1">
    <location>
        <begin position="21"/>
        <end position="44"/>
    </location>
</feature>
<dbReference type="RefSeq" id="WP_394511140.1">
    <property type="nucleotide sequence ID" value="NZ_JBIGHX010000003.1"/>
</dbReference>
<keyword evidence="1" id="KW-0472">Membrane</keyword>
<dbReference type="EMBL" id="JBIGHX010000003">
    <property type="protein sequence ID" value="MFG6462277.1"/>
    <property type="molecule type" value="Genomic_DNA"/>
</dbReference>
<gene>
    <name evidence="2" type="ORF">ACG04Q_11915</name>
</gene>
<protein>
    <submittedName>
        <fullName evidence="2">Uncharacterized protein</fullName>
    </submittedName>
</protein>
<evidence type="ECO:0000313" key="3">
    <source>
        <dbReference type="Proteomes" id="UP001606302"/>
    </source>
</evidence>
<comment type="caution">
    <text evidence="2">The sequence shown here is derived from an EMBL/GenBank/DDBJ whole genome shotgun (WGS) entry which is preliminary data.</text>
</comment>
<keyword evidence="3" id="KW-1185">Reference proteome</keyword>
<dbReference type="Proteomes" id="UP001606302">
    <property type="component" value="Unassembled WGS sequence"/>
</dbReference>
<keyword evidence="1" id="KW-0812">Transmembrane</keyword>
<keyword evidence="1" id="KW-1133">Transmembrane helix</keyword>